<dbReference type="Pfam" id="PF13412">
    <property type="entry name" value="HTH_24"/>
    <property type="match status" value="1"/>
</dbReference>
<evidence type="ECO:0000313" key="2">
    <source>
        <dbReference type="Proteomes" id="UP000192343"/>
    </source>
</evidence>
<gene>
    <name evidence="1" type="ORF">B4O97_11770</name>
</gene>
<proteinExistence type="predicted"/>
<dbReference type="InterPro" id="IPR036388">
    <property type="entry name" value="WH-like_DNA-bd_sf"/>
</dbReference>
<protein>
    <submittedName>
        <fullName evidence="1">Uncharacterized protein</fullName>
    </submittedName>
</protein>
<dbReference type="InterPro" id="IPR036390">
    <property type="entry name" value="WH_DNA-bd_sf"/>
</dbReference>
<organism evidence="1 2">
    <name type="scientific">Marispirochaeta aestuarii</name>
    <dbReference type="NCBI Taxonomy" id="1963862"/>
    <lineage>
        <taxon>Bacteria</taxon>
        <taxon>Pseudomonadati</taxon>
        <taxon>Spirochaetota</taxon>
        <taxon>Spirochaetia</taxon>
        <taxon>Spirochaetales</taxon>
        <taxon>Spirochaetaceae</taxon>
        <taxon>Marispirochaeta</taxon>
    </lineage>
</organism>
<sequence>MTVNHEDKELEILENIYHSSSSVRQRDLAEIVGLSLGMTNAILKRLVKKGLLTVRKVNNRNIRYAVSPAGVEAITRKSYRYFKRTIKNVVFYKESIERLVQEGKESGYDGIFLKGRSDLDFIVEHSCISNGLDYVRDPDSYVGRLFTIYAESYIPDSETREQGASFLQELFVTP</sequence>
<dbReference type="Gene3D" id="1.10.10.10">
    <property type="entry name" value="Winged helix-like DNA-binding domain superfamily/Winged helix DNA-binding domain"/>
    <property type="match status" value="1"/>
</dbReference>
<dbReference type="AlphaFoldDB" id="A0A1Y1RYB2"/>
<reference evidence="1 2" key="1">
    <citation type="submission" date="2017-03" db="EMBL/GenBank/DDBJ databases">
        <title>Draft Genome sequence of Marispirochaeta sp. strain JC444.</title>
        <authorList>
            <person name="Shivani Y."/>
            <person name="Subhash Y."/>
            <person name="Sasikala C."/>
            <person name="Ramana C."/>
        </authorList>
    </citation>
    <scope>NUCLEOTIDE SEQUENCE [LARGE SCALE GENOMIC DNA]</scope>
    <source>
        <strain evidence="1 2">JC444</strain>
    </source>
</reference>
<comment type="caution">
    <text evidence="1">The sequence shown here is derived from an EMBL/GenBank/DDBJ whole genome shotgun (WGS) entry which is preliminary data.</text>
</comment>
<dbReference type="OrthoDB" id="359861at2"/>
<dbReference type="EMBL" id="MWQY01000012">
    <property type="protein sequence ID" value="ORC34719.1"/>
    <property type="molecule type" value="Genomic_DNA"/>
</dbReference>
<dbReference type="SUPFAM" id="SSF46785">
    <property type="entry name" value="Winged helix' DNA-binding domain"/>
    <property type="match status" value="1"/>
</dbReference>
<dbReference type="STRING" id="1963862.B4O97_11770"/>
<keyword evidence="2" id="KW-1185">Reference proteome</keyword>
<evidence type="ECO:0000313" key="1">
    <source>
        <dbReference type="EMBL" id="ORC34719.1"/>
    </source>
</evidence>
<name>A0A1Y1RYB2_9SPIO</name>
<accession>A0A1Y1RYB2</accession>
<dbReference type="Proteomes" id="UP000192343">
    <property type="component" value="Unassembled WGS sequence"/>
</dbReference>